<accession>A0A3N7HID9</accession>
<proteinExistence type="predicted"/>
<protein>
    <recommendedName>
        <fullName evidence="3">TniQ protein</fullName>
    </recommendedName>
</protein>
<evidence type="ECO:0000313" key="2">
    <source>
        <dbReference type="Proteomes" id="UP000267464"/>
    </source>
</evidence>
<organism evidence="1 2">
    <name type="scientific">Piscinibacter terrae</name>
    <dbReference type="NCBI Taxonomy" id="2496871"/>
    <lineage>
        <taxon>Bacteria</taxon>
        <taxon>Pseudomonadati</taxon>
        <taxon>Pseudomonadota</taxon>
        <taxon>Betaproteobacteria</taxon>
        <taxon>Burkholderiales</taxon>
        <taxon>Sphaerotilaceae</taxon>
        <taxon>Piscinibacter</taxon>
    </lineage>
</organism>
<evidence type="ECO:0000313" key="1">
    <source>
        <dbReference type="EMBL" id="RQP21778.1"/>
    </source>
</evidence>
<comment type="caution">
    <text evidence="1">The sequence shown here is derived from an EMBL/GenBank/DDBJ whole genome shotgun (WGS) entry which is preliminary data.</text>
</comment>
<dbReference type="EMBL" id="QUSW01000009">
    <property type="protein sequence ID" value="RQP21778.1"/>
    <property type="molecule type" value="Genomic_DNA"/>
</dbReference>
<reference evidence="1 2" key="1">
    <citation type="submission" date="2018-08" db="EMBL/GenBank/DDBJ databases">
        <authorList>
            <person name="Khan S.A."/>
            <person name="Jeon C.O."/>
            <person name="Chun B.H."/>
            <person name="Jeong S.E."/>
        </authorList>
    </citation>
    <scope>NUCLEOTIDE SEQUENCE [LARGE SCALE GENOMIC DNA]</scope>
    <source>
        <strain evidence="1 2">S-16</strain>
    </source>
</reference>
<keyword evidence="2" id="KW-1185">Reference proteome</keyword>
<reference evidence="1 2" key="2">
    <citation type="submission" date="2018-12" db="EMBL/GenBank/DDBJ databases">
        <title>Rhizobacter gummiphilus sp. nov., a rubber-degrading bacterium isolated from the soil of a botanical garden in Japan.</title>
        <authorList>
            <person name="Shunsuke S.S."/>
        </authorList>
    </citation>
    <scope>NUCLEOTIDE SEQUENCE [LARGE SCALE GENOMIC DNA]</scope>
    <source>
        <strain evidence="1 2">S-16</strain>
    </source>
</reference>
<name>A0A3N7HID9_9BURK</name>
<evidence type="ECO:0008006" key="3">
    <source>
        <dbReference type="Google" id="ProtNLM"/>
    </source>
</evidence>
<sequence length="452" mass="51232">MRGRWRQFPEFASYETDDLKFRELFGHSVLSELAGEWAAVLATDMRVRYCPECLASGYQSTVFQINALVLCPMHNIPLLDECKCGAPMPIYGLASSICQRPFECVRCGERWTSNIKDWGQTAELHAQCLARLGPIARWLQRLAKMEVPSDFRSKVPSDTLRLASASMNAIAFQCATELIPFERDARMWASAPPSVRLTEITGDSKQVGDANRVEAVFKPIIKSIRRYLSKTYLRPHKRFIPLLSRLKFVARDPIFEFDVPGTVQAFAAWRSSFEYRLGAVKGSRHHHRVSVLGTRVRAGQSDAFFSDDFRYILVSKSATFPIDLGVLAQFALSYFFVLCGAAARFVEACQEIDEKWRQMRMQPLGERRLSAESTLAERLYLQEAQNLLKRFVRLNTNAFPLCTFALHPMGGGASKYGMYTLSSLGVERLVAAERREYPGAWPLPPWRSSRPG</sequence>
<dbReference type="AlphaFoldDB" id="A0A3N7HID9"/>
<dbReference type="Proteomes" id="UP000267464">
    <property type="component" value="Unassembled WGS sequence"/>
</dbReference>
<gene>
    <name evidence="1" type="ORF">DZC73_25375</name>
</gene>